<keyword evidence="3 7" id="KW-0812">Transmembrane</keyword>
<keyword evidence="5" id="KW-0534">Nitrate assimilation</keyword>
<dbReference type="Pfam" id="PF07690">
    <property type="entry name" value="MFS_1"/>
    <property type="match status" value="1"/>
</dbReference>
<dbReference type="Proteomes" id="UP000326838">
    <property type="component" value="Unassembled WGS sequence"/>
</dbReference>
<evidence type="ECO:0000256" key="1">
    <source>
        <dbReference type="ARBA" id="ARBA00004651"/>
    </source>
</evidence>
<feature type="transmembrane region" description="Helical" evidence="7">
    <location>
        <begin position="311"/>
        <end position="335"/>
    </location>
</feature>
<feature type="transmembrane region" description="Helical" evidence="7">
    <location>
        <begin position="283"/>
        <end position="305"/>
    </location>
</feature>
<evidence type="ECO:0000259" key="8">
    <source>
        <dbReference type="PROSITE" id="PS50850"/>
    </source>
</evidence>
<dbReference type="InterPro" id="IPR011701">
    <property type="entry name" value="MFS"/>
</dbReference>
<reference evidence="10" key="1">
    <citation type="submission" date="2019-09" db="EMBL/GenBank/DDBJ databases">
        <title>Mumia zhuanghuii sp. nov. isolated from the intestinal contents of plateau pika (Ochotona curzoniae) in the Qinghai-Tibet plateau of China.</title>
        <authorList>
            <person name="Tian Z."/>
        </authorList>
    </citation>
    <scope>NUCLEOTIDE SEQUENCE [LARGE SCALE GENOMIC DNA]</scope>
    <source>
        <strain evidence="10">L-033</strain>
    </source>
</reference>
<feature type="transmembrane region" description="Helical" evidence="7">
    <location>
        <begin position="171"/>
        <end position="196"/>
    </location>
</feature>
<comment type="subcellular location">
    <subcellularLocation>
        <location evidence="1">Cell membrane</location>
        <topology evidence="1">Multi-pass membrane protein</topology>
    </subcellularLocation>
</comment>
<feature type="transmembrane region" description="Helical" evidence="7">
    <location>
        <begin position="347"/>
        <end position="365"/>
    </location>
</feature>
<dbReference type="AlphaFoldDB" id="A0A5N0TEY1"/>
<dbReference type="InterPro" id="IPR036259">
    <property type="entry name" value="MFS_trans_sf"/>
</dbReference>
<keyword evidence="10" id="KW-1185">Reference proteome</keyword>
<dbReference type="PROSITE" id="PS50850">
    <property type="entry name" value="MFS"/>
    <property type="match status" value="1"/>
</dbReference>
<dbReference type="RefSeq" id="WP_150893001.1">
    <property type="nucleotide sequence ID" value="NZ_VYUY01000009.1"/>
</dbReference>
<evidence type="ECO:0000256" key="2">
    <source>
        <dbReference type="ARBA" id="ARBA00008432"/>
    </source>
</evidence>
<evidence type="ECO:0000256" key="5">
    <source>
        <dbReference type="ARBA" id="ARBA00023063"/>
    </source>
</evidence>
<evidence type="ECO:0000256" key="7">
    <source>
        <dbReference type="SAM" id="Phobius"/>
    </source>
</evidence>
<accession>A0A5N0TEY1</accession>
<sequence>MTATAPAAAAAAAALPGRGRNLGLALLAFAVTFWAWNIIGPIGVRYAEDLDLTPTQLSMVIATPVLVGSAGRIVTGALTDRFGGRVMFTTLTAVSAVPVLLVLWAGEAGSYVLLLVFGFILGIAGTTFAVGIPFVNAWYEPRKRGFATGLFGAGMGGTALSSFFTPRMVTSFGYATTHVIIAIALLVVAAIVWFGMRDSPLWKPNRDRVLPKLEASARLTVTWQMAFLYAVTFGGFVAFSTYLPTYLKEVYGFGLADAGARTAGFAIAAVIARPLGGWLSDRFGPAVILSVSLGGAAVMAVVIALKPPPELLAGTSFVLMAVFLGLGTGAVFTWVAQKAPAENVGSVTGIVGAAGGFGGYFPPLVMGATYDAQNHSYGVGLGLLCATAVIALIFTIYLARDRVGNTRRG</sequence>
<comment type="similarity">
    <text evidence="2">Belongs to the major facilitator superfamily. Nitrate/nitrite porter (TC 2.A.1.8) family.</text>
</comment>
<feature type="transmembrane region" description="Helical" evidence="7">
    <location>
        <begin position="56"/>
        <end position="74"/>
    </location>
</feature>
<proteinExistence type="inferred from homology"/>
<protein>
    <submittedName>
        <fullName evidence="9">NarK/NasA family nitrate transporter</fullName>
    </submittedName>
</protein>
<dbReference type="CDD" id="cd17341">
    <property type="entry name" value="MFS_NRT2_like"/>
    <property type="match status" value="1"/>
</dbReference>
<dbReference type="PANTHER" id="PTHR23515">
    <property type="entry name" value="HIGH-AFFINITY NITRATE TRANSPORTER 2.3"/>
    <property type="match status" value="1"/>
</dbReference>
<keyword evidence="6 7" id="KW-0472">Membrane</keyword>
<dbReference type="GO" id="GO:0005886">
    <property type="term" value="C:plasma membrane"/>
    <property type="evidence" value="ECO:0007669"/>
    <property type="project" value="UniProtKB-SubCell"/>
</dbReference>
<organism evidence="9 10">
    <name type="scientific">Microbacterium caowuchunii</name>
    <dbReference type="NCBI Taxonomy" id="2614638"/>
    <lineage>
        <taxon>Bacteria</taxon>
        <taxon>Bacillati</taxon>
        <taxon>Actinomycetota</taxon>
        <taxon>Actinomycetes</taxon>
        <taxon>Micrococcales</taxon>
        <taxon>Microbacteriaceae</taxon>
        <taxon>Microbacterium</taxon>
    </lineage>
</organism>
<feature type="transmembrane region" description="Helical" evidence="7">
    <location>
        <begin position="86"/>
        <end position="105"/>
    </location>
</feature>
<feature type="transmembrane region" description="Helical" evidence="7">
    <location>
        <begin position="146"/>
        <end position="165"/>
    </location>
</feature>
<gene>
    <name evidence="9" type="ORF">F6B40_08015</name>
</gene>
<comment type="caution">
    <text evidence="9">The sequence shown here is derived from an EMBL/GenBank/DDBJ whole genome shotgun (WGS) entry which is preliminary data.</text>
</comment>
<dbReference type="GO" id="GO:0015112">
    <property type="term" value="F:nitrate transmembrane transporter activity"/>
    <property type="evidence" value="ECO:0007669"/>
    <property type="project" value="InterPro"/>
</dbReference>
<dbReference type="Gene3D" id="1.20.1250.20">
    <property type="entry name" value="MFS general substrate transporter like domains"/>
    <property type="match status" value="1"/>
</dbReference>
<evidence type="ECO:0000256" key="4">
    <source>
        <dbReference type="ARBA" id="ARBA00022989"/>
    </source>
</evidence>
<feature type="transmembrane region" description="Helical" evidence="7">
    <location>
        <begin position="377"/>
        <end position="399"/>
    </location>
</feature>
<evidence type="ECO:0000313" key="9">
    <source>
        <dbReference type="EMBL" id="KAA9133693.1"/>
    </source>
</evidence>
<dbReference type="SUPFAM" id="SSF103473">
    <property type="entry name" value="MFS general substrate transporter"/>
    <property type="match status" value="1"/>
</dbReference>
<keyword evidence="4 7" id="KW-1133">Transmembrane helix</keyword>
<feature type="transmembrane region" description="Helical" evidence="7">
    <location>
        <begin position="24"/>
        <end position="44"/>
    </location>
</feature>
<evidence type="ECO:0000256" key="6">
    <source>
        <dbReference type="ARBA" id="ARBA00023136"/>
    </source>
</evidence>
<name>A0A5N0TEY1_9MICO</name>
<evidence type="ECO:0000256" key="3">
    <source>
        <dbReference type="ARBA" id="ARBA00022692"/>
    </source>
</evidence>
<dbReference type="InterPro" id="IPR044772">
    <property type="entry name" value="NO3_transporter"/>
</dbReference>
<dbReference type="EMBL" id="VYUY01000009">
    <property type="protein sequence ID" value="KAA9133693.1"/>
    <property type="molecule type" value="Genomic_DNA"/>
</dbReference>
<dbReference type="InterPro" id="IPR020846">
    <property type="entry name" value="MFS_dom"/>
</dbReference>
<feature type="transmembrane region" description="Helical" evidence="7">
    <location>
        <begin position="111"/>
        <end position="134"/>
    </location>
</feature>
<feature type="domain" description="Major facilitator superfamily (MFS) profile" evidence="8">
    <location>
        <begin position="21"/>
        <end position="403"/>
    </location>
</feature>
<feature type="transmembrane region" description="Helical" evidence="7">
    <location>
        <begin position="217"/>
        <end position="239"/>
    </location>
</feature>
<dbReference type="GO" id="GO:0042128">
    <property type="term" value="P:nitrate assimilation"/>
    <property type="evidence" value="ECO:0007669"/>
    <property type="project" value="UniProtKB-KW"/>
</dbReference>
<evidence type="ECO:0000313" key="10">
    <source>
        <dbReference type="Proteomes" id="UP000326838"/>
    </source>
</evidence>